<feature type="domain" description="Saccharopine dehydrogenase NADP binding" evidence="2">
    <location>
        <begin position="14"/>
        <end position="141"/>
    </location>
</feature>
<dbReference type="STRING" id="66969.Lwal_0090"/>
<evidence type="ECO:0000256" key="1">
    <source>
        <dbReference type="SAM" id="Phobius"/>
    </source>
</evidence>
<dbReference type="RefSeq" id="WP_058478965.1">
    <property type="nucleotide sequence ID" value="NZ_CAAAIQ010000039.1"/>
</dbReference>
<name>A0A0W1AP60_9GAMM</name>
<sequence>MSKLANQIVFKNKILILGFGSIGQAILPLLFQYLKLEPSQIYILSKHTQGADVAKSYGVSFTEVAVTETNYKELLSSILEPGDFLLNLSVGICCIDLIKYCHANKLLYLDAAAEYWNDKFSDNSQLPSNYALRDATLNLRRHGPTSVLRHGANPGLVSHFIKQALWNLAKDNQWKGKKPQSRMEWAHLAHDLGIKTIHISEYDTQISSPRKKSDEFINTWSVDALISEALRPAELGWGSHERHWPHDAKHHDFGSNCGIYLKKPGAETKVRTWNPSSGPIHGFLITHAESLSIAEYLTLHKDNKVHYRPTVHYAYHPCPDAILSLNELVQRKYKTQKDKRIILRDIVDGTDALGVLLMGNKKGAYWYGSQLSIHESKQLAKHNNATSLQVAAGVLSGMIWAIKNPERGITEPEDMDHEYVLSLALPYLGKVSGYYTDWTPLSDKDSSNNKHVDHSDPWQFINFRVHDME</sequence>
<evidence type="ECO:0000259" key="3">
    <source>
        <dbReference type="Pfam" id="PF16653"/>
    </source>
</evidence>
<evidence type="ECO:0000313" key="4">
    <source>
        <dbReference type="EMBL" id="KTD83054.1"/>
    </source>
</evidence>
<proteinExistence type="predicted"/>
<dbReference type="Proteomes" id="UP000054729">
    <property type="component" value="Unassembled WGS sequence"/>
</dbReference>
<keyword evidence="1" id="KW-1133">Transmembrane helix</keyword>
<dbReference type="InterPro" id="IPR032095">
    <property type="entry name" value="Sacchrp_dh-like_C"/>
</dbReference>
<evidence type="ECO:0000313" key="5">
    <source>
        <dbReference type="Proteomes" id="UP000054729"/>
    </source>
</evidence>
<reference evidence="4 5" key="1">
    <citation type="submission" date="2015-11" db="EMBL/GenBank/DDBJ databases">
        <title>Genomic analysis of 38 Legionella species identifies large and diverse effector repertoires.</title>
        <authorList>
            <person name="Burstein D."/>
            <person name="Amaro F."/>
            <person name="Zusman T."/>
            <person name="Lifshitz Z."/>
            <person name="Cohen O."/>
            <person name="Gilbert J.A."/>
            <person name="Pupko T."/>
            <person name="Shuman H.A."/>
            <person name="Segal G."/>
        </authorList>
    </citation>
    <scope>NUCLEOTIDE SEQUENCE [LARGE SCALE GENOMIC DNA]</scope>
    <source>
        <strain evidence="4 5">ATCC 51914</strain>
    </source>
</reference>
<dbReference type="OrthoDB" id="9767495at2"/>
<dbReference type="AlphaFoldDB" id="A0A0W1AP60"/>
<feature type="domain" description="Saccharopine dehydrogenase-like C-terminal" evidence="3">
    <location>
        <begin position="151"/>
        <end position="431"/>
    </location>
</feature>
<comment type="caution">
    <text evidence="4">The sequence shown here is derived from an EMBL/GenBank/DDBJ whole genome shotgun (WGS) entry which is preliminary data.</text>
</comment>
<keyword evidence="1" id="KW-0812">Transmembrane</keyword>
<dbReference type="PATRIC" id="fig|66969.6.peg.101"/>
<dbReference type="InterPro" id="IPR005097">
    <property type="entry name" value="Sacchrp_dh_NADP-bd"/>
</dbReference>
<dbReference type="Gene3D" id="3.40.50.720">
    <property type="entry name" value="NAD(P)-binding Rossmann-like Domain"/>
    <property type="match status" value="1"/>
</dbReference>
<accession>A0A0W1AP60</accession>
<dbReference type="Pfam" id="PF03435">
    <property type="entry name" value="Sacchrp_dh_NADP"/>
    <property type="match status" value="1"/>
</dbReference>
<dbReference type="InterPro" id="IPR023181">
    <property type="entry name" value="Homospermid_syn-like_C"/>
</dbReference>
<feature type="transmembrane region" description="Helical" evidence="1">
    <location>
        <begin position="12"/>
        <end position="34"/>
    </location>
</feature>
<gene>
    <name evidence="4" type="primary">hss</name>
    <name evidence="4" type="ORF">Lwal_0090</name>
</gene>
<dbReference type="Pfam" id="PF16653">
    <property type="entry name" value="Sacchrp_dh_C"/>
    <property type="match status" value="1"/>
</dbReference>
<keyword evidence="1" id="KW-0472">Membrane</keyword>
<organism evidence="4 5">
    <name type="scientific">Legionella waltersii</name>
    <dbReference type="NCBI Taxonomy" id="66969"/>
    <lineage>
        <taxon>Bacteria</taxon>
        <taxon>Pseudomonadati</taxon>
        <taxon>Pseudomonadota</taxon>
        <taxon>Gammaproteobacteria</taxon>
        <taxon>Legionellales</taxon>
        <taxon>Legionellaceae</taxon>
        <taxon>Legionella</taxon>
    </lineage>
</organism>
<dbReference type="Gene3D" id="3.30.360.30">
    <property type="entry name" value="homospermidine synthase like"/>
    <property type="match status" value="1"/>
</dbReference>
<evidence type="ECO:0000259" key="2">
    <source>
        <dbReference type="Pfam" id="PF03435"/>
    </source>
</evidence>
<protein>
    <submittedName>
        <fullName evidence="4">Homospermidine synthase</fullName>
    </submittedName>
</protein>
<keyword evidence="5" id="KW-1185">Reference proteome</keyword>
<dbReference type="EMBL" id="LNZB01000003">
    <property type="protein sequence ID" value="KTD83054.1"/>
    <property type="molecule type" value="Genomic_DNA"/>
</dbReference>